<accession>A0A7J8SRD6</accession>
<proteinExistence type="predicted"/>
<name>A0A7J8SRD6_GOSDV</name>
<gene>
    <name evidence="2" type="ORF">Godav_023119</name>
</gene>
<dbReference type="AlphaFoldDB" id="A0A7J8SRD6"/>
<evidence type="ECO:0000259" key="1">
    <source>
        <dbReference type="Pfam" id="PF10551"/>
    </source>
</evidence>
<organism evidence="2 3">
    <name type="scientific">Gossypium davidsonii</name>
    <name type="common">Davidson's cotton</name>
    <name type="synonym">Gossypium klotzschianum subsp. davidsonii</name>
    <dbReference type="NCBI Taxonomy" id="34287"/>
    <lineage>
        <taxon>Eukaryota</taxon>
        <taxon>Viridiplantae</taxon>
        <taxon>Streptophyta</taxon>
        <taxon>Embryophyta</taxon>
        <taxon>Tracheophyta</taxon>
        <taxon>Spermatophyta</taxon>
        <taxon>Magnoliopsida</taxon>
        <taxon>eudicotyledons</taxon>
        <taxon>Gunneridae</taxon>
        <taxon>Pentapetalae</taxon>
        <taxon>rosids</taxon>
        <taxon>malvids</taxon>
        <taxon>Malvales</taxon>
        <taxon>Malvaceae</taxon>
        <taxon>Malvoideae</taxon>
        <taxon>Gossypium</taxon>
    </lineage>
</organism>
<protein>
    <recommendedName>
        <fullName evidence="1">MULE transposase domain-containing protein</fullName>
    </recommendedName>
</protein>
<dbReference type="InterPro" id="IPR018289">
    <property type="entry name" value="MULE_transposase_dom"/>
</dbReference>
<dbReference type="Proteomes" id="UP000593561">
    <property type="component" value="Unassembled WGS sequence"/>
</dbReference>
<sequence>MHVNVTIDCCYRVKKIVKEKMAENHKEEFGLLWDYTHELRYYVCFDALKRGWKAGCRQLIGLDSCFLKCPFKSEFLTTVKRDTNNQMFPIAWVVVEMKCTDSWVWFLSLLLNDLDLEDEYGYTIISDQQKGIEIAIFDILPRVEHRNCARHVFANWSMRKLGKSYESLEKKYTHVYDNLMKKSPKMWTRAFWGTTCKSDIVDNNLCEAFNSRIVEVRF</sequence>
<dbReference type="PANTHER" id="PTHR31973">
    <property type="entry name" value="POLYPROTEIN, PUTATIVE-RELATED"/>
    <property type="match status" value="1"/>
</dbReference>
<keyword evidence="3" id="KW-1185">Reference proteome</keyword>
<feature type="domain" description="MULE transposase" evidence="1">
    <location>
        <begin position="60"/>
        <end position="155"/>
    </location>
</feature>
<dbReference type="EMBL" id="JABFAC010000011">
    <property type="protein sequence ID" value="MBA0628380.1"/>
    <property type="molecule type" value="Genomic_DNA"/>
</dbReference>
<evidence type="ECO:0000313" key="3">
    <source>
        <dbReference type="Proteomes" id="UP000593561"/>
    </source>
</evidence>
<dbReference type="PANTHER" id="PTHR31973:SF187">
    <property type="entry name" value="MUTATOR TRANSPOSASE MUDRA PROTEIN"/>
    <property type="match status" value="1"/>
</dbReference>
<evidence type="ECO:0000313" key="2">
    <source>
        <dbReference type="EMBL" id="MBA0628380.1"/>
    </source>
</evidence>
<reference evidence="2 3" key="1">
    <citation type="journal article" date="2019" name="Genome Biol. Evol.">
        <title>Insights into the evolution of the New World diploid cottons (Gossypium, subgenus Houzingenia) based on genome sequencing.</title>
        <authorList>
            <person name="Grover C.E."/>
            <person name="Arick M.A. 2nd"/>
            <person name="Thrash A."/>
            <person name="Conover J.L."/>
            <person name="Sanders W.S."/>
            <person name="Peterson D.G."/>
            <person name="Frelichowski J.E."/>
            <person name="Scheffler J.A."/>
            <person name="Scheffler B.E."/>
            <person name="Wendel J.F."/>
        </authorList>
    </citation>
    <scope>NUCLEOTIDE SEQUENCE [LARGE SCALE GENOMIC DNA]</scope>
    <source>
        <strain evidence="2">27</strain>
        <tissue evidence="2">Leaf</tissue>
    </source>
</reference>
<comment type="caution">
    <text evidence="2">The sequence shown here is derived from an EMBL/GenBank/DDBJ whole genome shotgun (WGS) entry which is preliminary data.</text>
</comment>
<dbReference type="Pfam" id="PF10551">
    <property type="entry name" value="MULE"/>
    <property type="match status" value="1"/>
</dbReference>